<keyword evidence="3" id="KW-1185">Reference proteome</keyword>
<gene>
    <name evidence="2" type="ORF">VR44_21540</name>
</gene>
<dbReference type="Proteomes" id="UP000033551">
    <property type="component" value="Unassembled WGS sequence"/>
</dbReference>
<evidence type="ECO:0000313" key="3">
    <source>
        <dbReference type="Proteomes" id="UP000033551"/>
    </source>
</evidence>
<dbReference type="AlphaFoldDB" id="A0A0F4J6H9"/>
<proteinExistence type="predicted"/>
<feature type="compositionally biased region" description="Basic and acidic residues" evidence="1">
    <location>
        <begin position="50"/>
        <end position="64"/>
    </location>
</feature>
<dbReference type="EMBL" id="JZWV01000602">
    <property type="protein sequence ID" value="KJY29957.1"/>
    <property type="molecule type" value="Genomic_DNA"/>
</dbReference>
<sequence length="70" mass="8082">MAKDPNFTAREIAQIGWYTARMAKRGIAGENVHIGDLTRKVDRIIDTARERTEREEREAAEAKNAKRKRN</sequence>
<evidence type="ECO:0000313" key="2">
    <source>
        <dbReference type="EMBL" id="KJY29957.1"/>
    </source>
</evidence>
<dbReference type="RefSeq" id="WP_045949201.1">
    <property type="nucleotide sequence ID" value="NZ_JZWV01000602.1"/>
</dbReference>
<dbReference type="Pfam" id="PF19771">
    <property type="entry name" value="DUF6257"/>
    <property type="match status" value="1"/>
</dbReference>
<feature type="region of interest" description="Disordered" evidence="1">
    <location>
        <begin position="50"/>
        <end position="70"/>
    </location>
</feature>
<evidence type="ECO:0000256" key="1">
    <source>
        <dbReference type="SAM" id="MobiDB-lite"/>
    </source>
</evidence>
<organism evidence="2 3">
    <name type="scientific">Streptomyces katrae</name>
    <dbReference type="NCBI Taxonomy" id="68223"/>
    <lineage>
        <taxon>Bacteria</taxon>
        <taxon>Bacillati</taxon>
        <taxon>Actinomycetota</taxon>
        <taxon>Actinomycetes</taxon>
        <taxon>Kitasatosporales</taxon>
        <taxon>Streptomycetaceae</taxon>
        <taxon>Streptomyces</taxon>
    </lineage>
</organism>
<comment type="caution">
    <text evidence="2">The sequence shown here is derived from an EMBL/GenBank/DDBJ whole genome shotgun (WGS) entry which is preliminary data.</text>
</comment>
<name>A0A0F4J6H9_9ACTN</name>
<reference evidence="2 3" key="1">
    <citation type="submission" date="2015-02" db="EMBL/GenBank/DDBJ databases">
        <authorList>
            <person name="Ju K.-S."/>
            <person name="Doroghazi J.R."/>
            <person name="Metcalf W."/>
        </authorList>
    </citation>
    <scope>NUCLEOTIDE SEQUENCE [LARGE SCALE GENOMIC DNA]</scope>
    <source>
        <strain evidence="2 3">NRRL ISP-5550</strain>
    </source>
</reference>
<dbReference type="PATRIC" id="fig|68223.7.peg.186"/>
<dbReference type="InterPro" id="IPR046224">
    <property type="entry name" value="DUF6257"/>
</dbReference>
<accession>A0A0F4J6H9</accession>
<protein>
    <submittedName>
        <fullName evidence="2">Uncharacterized protein</fullName>
    </submittedName>
</protein>
<dbReference type="OrthoDB" id="4327389at2"/>